<proteinExistence type="predicted"/>
<protein>
    <recommendedName>
        <fullName evidence="5">Transmembrane protein</fullName>
    </recommendedName>
</protein>
<evidence type="ECO:0000256" key="2">
    <source>
        <dbReference type="SAM" id="Phobius"/>
    </source>
</evidence>
<organism evidence="3 4">
    <name type="scientific">Phyllosticta citribraziliensis</name>
    <dbReference type="NCBI Taxonomy" id="989973"/>
    <lineage>
        <taxon>Eukaryota</taxon>
        <taxon>Fungi</taxon>
        <taxon>Dikarya</taxon>
        <taxon>Ascomycota</taxon>
        <taxon>Pezizomycotina</taxon>
        <taxon>Dothideomycetes</taxon>
        <taxon>Dothideomycetes incertae sedis</taxon>
        <taxon>Botryosphaeriales</taxon>
        <taxon>Phyllostictaceae</taxon>
        <taxon>Phyllosticta</taxon>
    </lineage>
</organism>
<dbReference type="GeneID" id="92027592"/>
<evidence type="ECO:0000256" key="1">
    <source>
        <dbReference type="SAM" id="MobiDB-lite"/>
    </source>
</evidence>
<dbReference type="Proteomes" id="UP001360953">
    <property type="component" value="Unassembled WGS sequence"/>
</dbReference>
<dbReference type="RefSeq" id="XP_066659142.1">
    <property type="nucleotide sequence ID" value="XM_066794686.1"/>
</dbReference>
<feature type="transmembrane region" description="Helical" evidence="2">
    <location>
        <begin position="183"/>
        <end position="207"/>
    </location>
</feature>
<gene>
    <name evidence="3" type="ORF">J3D65DRAFT_231553</name>
</gene>
<feature type="compositionally biased region" description="Polar residues" evidence="1">
    <location>
        <begin position="82"/>
        <end position="94"/>
    </location>
</feature>
<keyword evidence="4" id="KW-1185">Reference proteome</keyword>
<keyword evidence="2" id="KW-0812">Transmembrane</keyword>
<evidence type="ECO:0000313" key="3">
    <source>
        <dbReference type="EMBL" id="KAK7542849.1"/>
    </source>
</evidence>
<evidence type="ECO:0008006" key="5">
    <source>
        <dbReference type="Google" id="ProtNLM"/>
    </source>
</evidence>
<keyword evidence="2" id="KW-1133">Transmembrane helix</keyword>
<feature type="region of interest" description="Disordered" evidence="1">
    <location>
        <begin position="69"/>
        <end position="94"/>
    </location>
</feature>
<keyword evidence="2" id="KW-0472">Membrane</keyword>
<dbReference type="EMBL" id="JBBPEH010000002">
    <property type="protein sequence ID" value="KAK7542849.1"/>
    <property type="molecule type" value="Genomic_DNA"/>
</dbReference>
<comment type="caution">
    <text evidence="3">The sequence shown here is derived from an EMBL/GenBank/DDBJ whole genome shotgun (WGS) entry which is preliminary data.</text>
</comment>
<reference evidence="3 4" key="1">
    <citation type="submission" date="2024-04" db="EMBL/GenBank/DDBJ databases">
        <title>Phyllosticta paracitricarpa is synonymous to the EU quarantine fungus P. citricarpa based on phylogenomic analyses.</title>
        <authorList>
            <consortium name="Lawrence Berkeley National Laboratory"/>
            <person name="Van ingen-buijs V.A."/>
            <person name="Van westerhoven A.C."/>
            <person name="Haridas S."/>
            <person name="Skiadas P."/>
            <person name="Martin F."/>
            <person name="Groenewald J.Z."/>
            <person name="Crous P.W."/>
            <person name="Seidl M.F."/>
        </authorList>
    </citation>
    <scope>NUCLEOTIDE SEQUENCE [LARGE SCALE GENOMIC DNA]</scope>
    <source>
        <strain evidence="3 4">CPC 17464</strain>
    </source>
</reference>
<feature type="transmembrane region" description="Helical" evidence="2">
    <location>
        <begin position="155"/>
        <end position="177"/>
    </location>
</feature>
<accession>A0ABR1M5J4</accession>
<sequence>MCVGARESPSDLRIWLVRTSAHVKKRKGEEESLCNVSAVPVLHASHRRVLQCSSIGQVGGGAVCGLTTGGQTAKRTTDRHTSTPFPSGLRSQPASQSVESSLIIIGVEVRREVMPTKSLSGLSSFVGMVLRWKAAFSPHAFIYLSPRSLSPFSHLFVCTSCSMHSLLAAGYCCWLLLLPPRLLAALFVCLSVGSFAYPSALPFLFALPYFSPSLSFRVWGCRNL</sequence>
<name>A0ABR1M5J4_9PEZI</name>
<evidence type="ECO:0000313" key="4">
    <source>
        <dbReference type="Proteomes" id="UP001360953"/>
    </source>
</evidence>